<comment type="caution">
    <text evidence="2">The sequence shown here is derived from an EMBL/GenBank/DDBJ whole genome shotgun (WGS) entry which is preliminary data.</text>
</comment>
<sequence>MLHSVISRTGVGPTCLRKANNKQPLVWSRNRPPAEPCTVTRERAPSLFKHVHHHHQEETIGDEHGQGQQNFLFE</sequence>
<keyword evidence="3" id="KW-1185">Reference proteome</keyword>
<evidence type="ECO:0000313" key="3">
    <source>
        <dbReference type="Proteomes" id="UP000436088"/>
    </source>
</evidence>
<dbReference type="AlphaFoldDB" id="A0A6A2XYT2"/>
<proteinExistence type="predicted"/>
<reference evidence="2" key="1">
    <citation type="submission" date="2019-09" db="EMBL/GenBank/DDBJ databases">
        <title>Draft genome information of white flower Hibiscus syriacus.</title>
        <authorList>
            <person name="Kim Y.-M."/>
        </authorList>
    </citation>
    <scope>NUCLEOTIDE SEQUENCE [LARGE SCALE GENOMIC DNA]</scope>
    <source>
        <strain evidence="2">YM2019G1</strain>
    </source>
</reference>
<evidence type="ECO:0000313" key="2">
    <source>
        <dbReference type="EMBL" id="KAE8675610.1"/>
    </source>
</evidence>
<protein>
    <submittedName>
        <fullName evidence="2">Uncharacterized protein</fullName>
    </submittedName>
</protein>
<organism evidence="2 3">
    <name type="scientific">Hibiscus syriacus</name>
    <name type="common">Rose of Sharon</name>
    <dbReference type="NCBI Taxonomy" id="106335"/>
    <lineage>
        <taxon>Eukaryota</taxon>
        <taxon>Viridiplantae</taxon>
        <taxon>Streptophyta</taxon>
        <taxon>Embryophyta</taxon>
        <taxon>Tracheophyta</taxon>
        <taxon>Spermatophyta</taxon>
        <taxon>Magnoliopsida</taxon>
        <taxon>eudicotyledons</taxon>
        <taxon>Gunneridae</taxon>
        <taxon>Pentapetalae</taxon>
        <taxon>rosids</taxon>
        <taxon>malvids</taxon>
        <taxon>Malvales</taxon>
        <taxon>Malvaceae</taxon>
        <taxon>Malvoideae</taxon>
        <taxon>Hibiscus</taxon>
    </lineage>
</organism>
<gene>
    <name evidence="2" type="ORF">F3Y22_tig00111655pilonHSYRG00015</name>
</gene>
<feature type="region of interest" description="Disordered" evidence="1">
    <location>
        <begin position="51"/>
        <end position="74"/>
    </location>
</feature>
<dbReference type="Proteomes" id="UP000436088">
    <property type="component" value="Unassembled WGS sequence"/>
</dbReference>
<dbReference type="EMBL" id="VEPZ02001397">
    <property type="protein sequence ID" value="KAE8675610.1"/>
    <property type="molecule type" value="Genomic_DNA"/>
</dbReference>
<feature type="compositionally biased region" description="Basic and acidic residues" evidence="1">
    <location>
        <begin position="55"/>
        <end position="65"/>
    </location>
</feature>
<name>A0A6A2XYT2_HIBSY</name>
<accession>A0A6A2XYT2</accession>
<evidence type="ECO:0000256" key="1">
    <source>
        <dbReference type="SAM" id="MobiDB-lite"/>
    </source>
</evidence>